<name>A0A8S1HQF7_9PELO</name>
<accession>A0A8S1HQF7</accession>
<dbReference type="Proteomes" id="UP000835052">
    <property type="component" value="Unassembled WGS sequence"/>
</dbReference>
<keyword evidence="2" id="KW-0472">Membrane</keyword>
<dbReference type="AlphaFoldDB" id="A0A8S1HQF7"/>
<feature type="region of interest" description="Disordered" evidence="1">
    <location>
        <begin position="90"/>
        <end position="113"/>
    </location>
</feature>
<keyword evidence="2" id="KW-1133">Transmembrane helix</keyword>
<keyword evidence="4" id="KW-1185">Reference proteome</keyword>
<comment type="caution">
    <text evidence="3">The sequence shown here is derived from an EMBL/GenBank/DDBJ whole genome shotgun (WGS) entry which is preliminary data.</text>
</comment>
<evidence type="ECO:0000313" key="3">
    <source>
        <dbReference type="EMBL" id="CAD6198061.1"/>
    </source>
</evidence>
<feature type="compositionally biased region" description="Pro residues" evidence="1">
    <location>
        <begin position="101"/>
        <end position="113"/>
    </location>
</feature>
<sequence>MKLVIISLIFGVILRRDGLAVLGQLSDSFVSKILPLILSTSTRLPGMILIVFLKMKFLWMLVWFMLFLLNTPSFMARPIESVDSNADFVFPSRPDDDFPIAPRPTPRPSVRPC</sequence>
<gene>
    <name evidence="3" type="ORF">CAUJ_LOCUS13968</name>
</gene>
<feature type="transmembrane region" description="Helical" evidence="2">
    <location>
        <begin position="46"/>
        <end position="69"/>
    </location>
</feature>
<organism evidence="3 4">
    <name type="scientific">Caenorhabditis auriculariae</name>
    <dbReference type="NCBI Taxonomy" id="2777116"/>
    <lineage>
        <taxon>Eukaryota</taxon>
        <taxon>Metazoa</taxon>
        <taxon>Ecdysozoa</taxon>
        <taxon>Nematoda</taxon>
        <taxon>Chromadorea</taxon>
        <taxon>Rhabditida</taxon>
        <taxon>Rhabditina</taxon>
        <taxon>Rhabditomorpha</taxon>
        <taxon>Rhabditoidea</taxon>
        <taxon>Rhabditidae</taxon>
        <taxon>Peloderinae</taxon>
        <taxon>Caenorhabditis</taxon>
    </lineage>
</organism>
<proteinExistence type="predicted"/>
<reference evidence="3" key="1">
    <citation type="submission" date="2020-10" db="EMBL/GenBank/DDBJ databases">
        <authorList>
            <person name="Kikuchi T."/>
        </authorList>
    </citation>
    <scope>NUCLEOTIDE SEQUENCE</scope>
    <source>
        <strain evidence="3">NKZ352</strain>
    </source>
</reference>
<keyword evidence="2" id="KW-0812">Transmembrane</keyword>
<evidence type="ECO:0000313" key="4">
    <source>
        <dbReference type="Proteomes" id="UP000835052"/>
    </source>
</evidence>
<dbReference type="EMBL" id="CAJGYM010000114">
    <property type="protein sequence ID" value="CAD6198061.1"/>
    <property type="molecule type" value="Genomic_DNA"/>
</dbReference>
<evidence type="ECO:0000256" key="2">
    <source>
        <dbReference type="SAM" id="Phobius"/>
    </source>
</evidence>
<evidence type="ECO:0000256" key="1">
    <source>
        <dbReference type="SAM" id="MobiDB-lite"/>
    </source>
</evidence>
<protein>
    <submittedName>
        <fullName evidence="3">Uncharacterized protein</fullName>
    </submittedName>
</protein>